<proteinExistence type="predicted"/>
<dbReference type="OrthoDB" id="5860279at2759"/>
<gene>
    <name evidence="1" type="ORF">L596_024113</name>
</gene>
<dbReference type="Proteomes" id="UP000298663">
    <property type="component" value="Unassembled WGS sequence"/>
</dbReference>
<accession>A0A4U5MFS6</accession>
<keyword evidence="2" id="KW-1185">Reference proteome</keyword>
<dbReference type="EMBL" id="AZBU02000008">
    <property type="protein sequence ID" value="TKR68071.1"/>
    <property type="molecule type" value="Genomic_DNA"/>
</dbReference>
<name>A0A4U5MFS6_STECR</name>
<protein>
    <submittedName>
        <fullName evidence="1">Uncharacterized protein</fullName>
    </submittedName>
</protein>
<sequence>MQKSIFIFAFCAIAESFPYGFYENLPYSGRSDFFDPPAFYGSPFFGGPSMGPWAFAPAPFGPAPFAGRFGPFPMGTGWNPIRFTGWTGRPYALDGSDVAQIVEIIEAMNLTQSDIDEVIDAAYHWNFTEIYNFVYSQAMQLQPKLRSQALRLIEEYGPPLSLIEALSALTLEQKAHIEELARSNNRRELDRISRGMTSSIPFEDQHQARKFVSMVRYVFGDL</sequence>
<evidence type="ECO:0000313" key="1">
    <source>
        <dbReference type="EMBL" id="TKR68071.1"/>
    </source>
</evidence>
<organism evidence="1 2">
    <name type="scientific">Steinernema carpocapsae</name>
    <name type="common">Entomopathogenic nematode</name>
    <dbReference type="NCBI Taxonomy" id="34508"/>
    <lineage>
        <taxon>Eukaryota</taxon>
        <taxon>Metazoa</taxon>
        <taxon>Ecdysozoa</taxon>
        <taxon>Nematoda</taxon>
        <taxon>Chromadorea</taxon>
        <taxon>Rhabditida</taxon>
        <taxon>Tylenchina</taxon>
        <taxon>Panagrolaimomorpha</taxon>
        <taxon>Strongyloidoidea</taxon>
        <taxon>Steinernematidae</taxon>
        <taxon>Steinernema</taxon>
    </lineage>
</organism>
<dbReference type="AlphaFoldDB" id="A0A4U5MFS6"/>
<evidence type="ECO:0000313" key="2">
    <source>
        <dbReference type="Proteomes" id="UP000298663"/>
    </source>
</evidence>
<comment type="caution">
    <text evidence="1">The sequence shown here is derived from an EMBL/GenBank/DDBJ whole genome shotgun (WGS) entry which is preliminary data.</text>
</comment>
<reference evidence="1 2" key="1">
    <citation type="journal article" date="2015" name="Genome Biol.">
        <title>Comparative genomics of Steinernema reveals deeply conserved gene regulatory networks.</title>
        <authorList>
            <person name="Dillman A.R."/>
            <person name="Macchietto M."/>
            <person name="Porter C.F."/>
            <person name="Rogers A."/>
            <person name="Williams B."/>
            <person name="Antoshechkin I."/>
            <person name="Lee M.M."/>
            <person name="Goodwin Z."/>
            <person name="Lu X."/>
            <person name="Lewis E.E."/>
            <person name="Goodrich-Blair H."/>
            <person name="Stock S.P."/>
            <person name="Adams B.J."/>
            <person name="Sternberg P.W."/>
            <person name="Mortazavi A."/>
        </authorList>
    </citation>
    <scope>NUCLEOTIDE SEQUENCE [LARGE SCALE GENOMIC DNA]</scope>
    <source>
        <strain evidence="1 2">ALL</strain>
    </source>
</reference>
<reference evidence="1 2" key="2">
    <citation type="journal article" date="2019" name="G3 (Bethesda)">
        <title>Hybrid Assembly of the Genome of the Entomopathogenic Nematode Steinernema carpocapsae Identifies the X-Chromosome.</title>
        <authorList>
            <person name="Serra L."/>
            <person name="Macchietto M."/>
            <person name="Macias-Munoz A."/>
            <person name="McGill C.J."/>
            <person name="Rodriguez I.M."/>
            <person name="Rodriguez B."/>
            <person name="Murad R."/>
            <person name="Mortazavi A."/>
        </authorList>
    </citation>
    <scope>NUCLEOTIDE SEQUENCE [LARGE SCALE GENOMIC DNA]</scope>
    <source>
        <strain evidence="1 2">ALL</strain>
    </source>
</reference>